<dbReference type="FunFam" id="2.40.40.20:FF:000009">
    <property type="entry name" value="Biotin sulfoxide reductase 2"/>
    <property type="match status" value="1"/>
</dbReference>
<feature type="chain" id="PRO_5024444739" description="Trimethylamine-N-oxide reductase" evidence="13">
    <location>
        <begin position="33"/>
        <end position="824"/>
    </location>
</feature>
<sequence>MSNISRRKFLKGSGATAGAMAIASIVPLPSMAAEPKIGRTDGKIMTAGRMGVLLAEVKDGKLVSTTNALPQTVVNHLQSTGPSQVHTKARIKHPMVRKGYLANPENPQGVRGKDEYVQVTWEQAYKLAHEQHMRIRKQHGAESIFAGSYGWHSSGVLHDARTLLQRYMGLAGGYSGSLGDYSTGAAQVIMPYVVGSIEVYEQQTTYPVVMEHSEVVVLWGMNPINTLEIAWTAADGQGLEFFHQLKKSGKTVIAIDPMRSETIDFFGENVQWIAPNPMTDVALAMGIGHTLVKNNKHDTKFIEKYTHGFDKFNDYLLGKTDGVVKDSAWAEKITGVSAKQIELLAEIFSKNRTMLMAGWGMQRQQFGEQRHWMITTLAAMLGQIGLPGGGFGFSYHYSNGGNPARDAGILPSISSSINTGASEGGDTSSWLNNGEGVVNAFPVARITEALENPGKQYQHNGHTLTFPDTKMIWWCGGGNFTQHQDTNRLARAWQSLELSVVSEIYWTAAAKHADIVFPITTSFERNDLTMVGDYSSQYIAPMKQVVAAQGEAKSDFDVFSELSEMLFKGGSSAYREGRDEMEWLNHFYKIAQKGGRNARVPMPNFTYFWKQNKEFEMNWNEENAKFVRFAEYRKDPIMNPLGTPSGKIEIYSKTLASYNLPDCPAHPTWLEPTEYTGNAKDGELQLMTAHSAVRLHSQFNYADIRKQDAVANREPIVIHPQDAKSRGIKDGDLVRAFNQRGQVLVGAKVTDGIKQGSVCIHEGAWPDFDPKTGIDRNGGSNVLTLDIPASRLSNGCAANSALVKIEKWIGEALPMEAFEPPKGA</sequence>
<dbReference type="InterPro" id="IPR009010">
    <property type="entry name" value="Asp_de-COase-like_dom_sf"/>
</dbReference>
<evidence type="ECO:0000256" key="5">
    <source>
        <dbReference type="ARBA" id="ARBA00022505"/>
    </source>
</evidence>
<accession>A0A5Q0THD3</accession>
<comment type="similarity">
    <text evidence="3">Belongs to the prokaryotic molybdopterin-containing oxidoreductase family.</text>
</comment>
<comment type="function">
    <text evidence="1">Reduces trimethylamine-N-oxide (TMAO) into trimethylamine; an anaerobic reaction coupled to energy-yielding reactions.</text>
</comment>
<dbReference type="SUPFAM" id="SSF53706">
    <property type="entry name" value="Formate dehydrogenase/DMSO reductase, domains 1-3"/>
    <property type="match status" value="1"/>
</dbReference>
<dbReference type="Pfam" id="PF01568">
    <property type="entry name" value="Molydop_binding"/>
    <property type="match status" value="1"/>
</dbReference>
<keyword evidence="7 13" id="KW-0732">Signal</keyword>
<dbReference type="GO" id="GO:0050626">
    <property type="term" value="F:trimethylamine-N-oxide reductase (cytochrome c) activity"/>
    <property type="evidence" value="ECO:0007669"/>
    <property type="project" value="UniProtKB-EC"/>
</dbReference>
<evidence type="ECO:0000313" key="16">
    <source>
        <dbReference type="EMBL" id="QGA66583.1"/>
    </source>
</evidence>
<dbReference type="EMBL" id="CP045700">
    <property type="protein sequence ID" value="QGA66583.1"/>
    <property type="molecule type" value="Genomic_DNA"/>
</dbReference>
<dbReference type="InterPro" id="IPR006657">
    <property type="entry name" value="MoPterin_dinucl-bd_dom"/>
</dbReference>
<evidence type="ECO:0000256" key="10">
    <source>
        <dbReference type="ARBA" id="ARBA00049407"/>
    </source>
</evidence>
<evidence type="ECO:0000256" key="9">
    <source>
        <dbReference type="ARBA" id="ARBA00023002"/>
    </source>
</evidence>
<dbReference type="InterPro" id="IPR006658">
    <property type="entry name" value="BisC"/>
</dbReference>
<comment type="cofactor">
    <cofactor evidence="12">
        <name>Mo-bis(molybdopterin guanine dinucleotide)</name>
        <dbReference type="ChEBI" id="CHEBI:60539"/>
    </cofactor>
    <text evidence="12">Binds 1 molybdenum-bis(molybdopterin guanine dinucleotide) (Mo-bis-MGD) cofactor per subunit.</text>
</comment>
<evidence type="ECO:0000256" key="1">
    <source>
        <dbReference type="ARBA" id="ARBA00003013"/>
    </source>
</evidence>
<dbReference type="InterPro" id="IPR050612">
    <property type="entry name" value="Prok_Mopterin_Oxidored"/>
</dbReference>
<dbReference type="PROSITE" id="PS51318">
    <property type="entry name" value="TAT"/>
    <property type="match status" value="1"/>
</dbReference>
<comment type="subcellular location">
    <subcellularLocation>
        <location evidence="2">Periplasm</location>
    </subcellularLocation>
</comment>
<evidence type="ECO:0000256" key="7">
    <source>
        <dbReference type="ARBA" id="ARBA00022729"/>
    </source>
</evidence>
<keyword evidence="8" id="KW-0574">Periplasm</keyword>
<dbReference type="FunFam" id="3.40.228.10:FF:000003">
    <property type="entry name" value="Biotin sulfoxide reductase 2"/>
    <property type="match status" value="1"/>
</dbReference>
<feature type="binding site" evidence="12">
    <location>
        <position position="525"/>
    </location>
    <ligand>
        <name>Mo-bis(molybdopterin guanine dinucleotide)</name>
        <dbReference type="ChEBI" id="CHEBI:60539"/>
    </ligand>
</feature>
<dbReference type="Gene3D" id="3.90.55.10">
    <property type="entry name" value="Dimethylsulfoxide Reductase, domain 3"/>
    <property type="match status" value="1"/>
</dbReference>
<evidence type="ECO:0000256" key="8">
    <source>
        <dbReference type="ARBA" id="ARBA00022764"/>
    </source>
</evidence>
<protein>
    <recommendedName>
        <fullName evidence="11">Trimethylamine-N-oxide reductase</fullName>
        <ecNumber evidence="4">1.7.2.3</ecNumber>
    </recommendedName>
</protein>
<evidence type="ECO:0000256" key="2">
    <source>
        <dbReference type="ARBA" id="ARBA00004418"/>
    </source>
</evidence>
<dbReference type="InterPro" id="IPR006656">
    <property type="entry name" value="Mopterin_OxRdtase"/>
</dbReference>
<evidence type="ECO:0000256" key="13">
    <source>
        <dbReference type="SAM" id="SignalP"/>
    </source>
</evidence>
<dbReference type="InterPro" id="IPR019546">
    <property type="entry name" value="TAT_signal_bac_arc"/>
</dbReference>
<dbReference type="Gene3D" id="2.40.40.20">
    <property type="match status" value="1"/>
</dbReference>
<evidence type="ECO:0000256" key="11">
    <source>
        <dbReference type="ARBA" id="ARBA00069096"/>
    </source>
</evidence>
<evidence type="ECO:0000259" key="14">
    <source>
        <dbReference type="Pfam" id="PF00384"/>
    </source>
</evidence>
<dbReference type="NCBIfam" id="TIGR00509">
    <property type="entry name" value="bisC_fam"/>
    <property type="match status" value="1"/>
</dbReference>
<dbReference type="Gene3D" id="3.40.50.740">
    <property type="match status" value="1"/>
</dbReference>
<feature type="signal peptide" evidence="13">
    <location>
        <begin position="1"/>
        <end position="32"/>
    </location>
</feature>
<dbReference type="GO" id="GO:0030151">
    <property type="term" value="F:molybdenum ion binding"/>
    <property type="evidence" value="ECO:0007669"/>
    <property type="project" value="TreeGrafter"/>
</dbReference>
<dbReference type="PANTHER" id="PTHR43742">
    <property type="entry name" value="TRIMETHYLAMINE-N-OXIDE REDUCTASE"/>
    <property type="match status" value="1"/>
</dbReference>
<evidence type="ECO:0000256" key="3">
    <source>
        <dbReference type="ARBA" id="ARBA00010312"/>
    </source>
</evidence>
<evidence type="ECO:0000259" key="15">
    <source>
        <dbReference type="Pfam" id="PF01568"/>
    </source>
</evidence>
<feature type="domain" description="Molybdopterin dinucleotide-binding" evidence="15">
    <location>
        <begin position="684"/>
        <end position="800"/>
    </location>
</feature>
<dbReference type="RefSeq" id="WP_153448716.1">
    <property type="nucleotide sequence ID" value="NZ_CP045700.1"/>
</dbReference>
<dbReference type="Proteomes" id="UP000348942">
    <property type="component" value="Chromosome 2"/>
</dbReference>
<keyword evidence="17" id="KW-1185">Reference proteome</keyword>
<reference evidence="16 17" key="1">
    <citation type="submission" date="2019-10" db="EMBL/GenBank/DDBJ databases">
        <title>Vibrio sp. nov., isolated from Coralline algae surface.</title>
        <authorList>
            <person name="Geng Y."/>
            <person name="Zhang X."/>
        </authorList>
    </citation>
    <scope>NUCLEOTIDE SEQUENCE [LARGE SCALE GENOMIC DNA]</scope>
    <source>
        <strain evidence="16 17">SM1977</strain>
    </source>
</reference>
<dbReference type="InterPro" id="IPR006311">
    <property type="entry name" value="TAT_signal"/>
</dbReference>
<dbReference type="Gene3D" id="3.40.228.10">
    <property type="entry name" value="Dimethylsulfoxide Reductase, domain 2"/>
    <property type="match status" value="1"/>
</dbReference>
<evidence type="ECO:0000256" key="12">
    <source>
        <dbReference type="PIRSR" id="PIRSR606658-1"/>
    </source>
</evidence>
<keyword evidence="9" id="KW-0560">Oxidoreductase</keyword>
<feature type="domain" description="Molybdopterin oxidoreductase" evidence="14">
    <location>
        <begin position="90"/>
        <end position="564"/>
    </location>
</feature>
<dbReference type="EC" id="1.7.2.3" evidence="4"/>
<keyword evidence="5 12" id="KW-0500">Molybdenum</keyword>
<dbReference type="GO" id="GO:0009055">
    <property type="term" value="F:electron transfer activity"/>
    <property type="evidence" value="ECO:0007669"/>
    <property type="project" value="TreeGrafter"/>
</dbReference>
<dbReference type="Pfam" id="PF10518">
    <property type="entry name" value="TAT_signal"/>
    <property type="match status" value="1"/>
</dbReference>
<feature type="binding site" evidence="12">
    <location>
        <position position="555"/>
    </location>
    <ligand>
        <name>Mo-bis(molybdopterin guanine dinucleotide)</name>
        <dbReference type="ChEBI" id="CHEBI:60539"/>
    </ligand>
</feature>
<comment type="catalytic activity">
    <reaction evidence="10">
        <text>trimethylamine + 2 Fe(III)-[cytochrome c] + H2O = trimethylamine N-oxide + 2 Fe(II)-[cytochrome c] + 3 H(+)</text>
        <dbReference type="Rhea" id="RHEA:24236"/>
        <dbReference type="Rhea" id="RHEA-COMP:10350"/>
        <dbReference type="Rhea" id="RHEA-COMP:14399"/>
        <dbReference type="ChEBI" id="CHEBI:15377"/>
        <dbReference type="ChEBI" id="CHEBI:15378"/>
        <dbReference type="ChEBI" id="CHEBI:15724"/>
        <dbReference type="ChEBI" id="CHEBI:29033"/>
        <dbReference type="ChEBI" id="CHEBI:29034"/>
        <dbReference type="ChEBI" id="CHEBI:58389"/>
        <dbReference type="EC" id="1.7.2.3"/>
    </reaction>
</comment>
<dbReference type="GO" id="GO:0030288">
    <property type="term" value="C:outer membrane-bounded periplasmic space"/>
    <property type="evidence" value="ECO:0007669"/>
    <property type="project" value="TreeGrafter"/>
</dbReference>
<dbReference type="PANTHER" id="PTHR43742:SF10">
    <property type="entry name" value="TRIMETHYLAMINE-N-OXIDE REDUCTASE 2"/>
    <property type="match status" value="1"/>
</dbReference>
<dbReference type="Pfam" id="PF00384">
    <property type="entry name" value="Molybdopterin"/>
    <property type="match status" value="1"/>
</dbReference>
<evidence type="ECO:0000256" key="4">
    <source>
        <dbReference type="ARBA" id="ARBA00011885"/>
    </source>
</evidence>
<feature type="binding site" evidence="12">
    <location>
        <position position="363"/>
    </location>
    <ligand>
        <name>Mo-bis(molybdopterin guanine dinucleotide)</name>
        <dbReference type="ChEBI" id="CHEBI:60539"/>
    </ligand>
</feature>
<gene>
    <name evidence="16" type="ORF">GFB47_14305</name>
</gene>
<name>A0A5Q0THD3_9VIBR</name>
<dbReference type="AlphaFoldDB" id="A0A5Q0THD3"/>
<dbReference type="SUPFAM" id="SSF50692">
    <property type="entry name" value="ADC-like"/>
    <property type="match status" value="1"/>
</dbReference>
<keyword evidence="6 12" id="KW-0479">Metal-binding</keyword>
<evidence type="ECO:0000313" key="17">
    <source>
        <dbReference type="Proteomes" id="UP000348942"/>
    </source>
</evidence>
<feature type="binding site" evidence="12">
    <location>
        <position position="781"/>
    </location>
    <ligand>
        <name>Mo-bis(molybdopterin guanine dinucleotide)</name>
        <dbReference type="ChEBI" id="CHEBI:60539"/>
    </ligand>
</feature>
<dbReference type="GO" id="GO:0009061">
    <property type="term" value="P:anaerobic respiration"/>
    <property type="evidence" value="ECO:0007669"/>
    <property type="project" value="TreeGrafter"/>
</dbReference>
<feature type="binding site" evidence="12">
    <location>
        <position position="151"/>
    </location>
    <ligand>
        <name>Mo-bis(molybdopterin guanine dinucleotide)</name>
        <dbReference type="ChEBI" id="CHEBI:60539"/>
    </ligand>
</feature>
<proteinExistence type="inferred from homology"/>
<organism evidence="16 17">
    <name type="scientific">Vibrio algicola</name>
    <dbReference type="NCBI Taxonomy" id="2662262"/>
    <lineage>
        <taxon>Bacteria</taxon>
        <taxon>Pseudomonadati</taxon>
        <taxon>Pseudomonadota</taxon>
        <taxon>Gammaproteobacteria</taxon>
        <taxon>Vibrionales</taxon>
        <taxon>Vibrionaceae</taxon>
        <taxon>Vibrio</taxon>
    </lineage>
</organism>
<dbReference type="GO" id="GO:0043546">
    <property type="term" value="F:molybdopterin cofactor binding"/>
    <property type="evidence" value="ECO:0007669"/>
    <property type="project" value="InterPro"/>
</dbReference>
<dbReference type="NCBIfam" id="TIGR01409">
    <property type="entry name" value="TAT_signal_seq"/>
    <property type="match status" value="1"/>
</dbReference>
<evidence type="ECO:0000256" key="6">
    <source>
        <dbReference type="ARBA" id="ARBA00022723"/>
    </source>
</evidence>